<dbReference type="Gene3D" id="3.30.565.10">
    <property type="entry name" value="Histidine kinase-like ATPase, C-terminal domain"/>
    <property type="match status" value="1"/>
</dbReference>
<dbReference type="Proteomes" id="UP000001933">
    <property type="component" value="Chromosome"/>
</dbReference>
<evidence type="ECO:0000259" key="9">
    <source>
        <dbReference type="PROSITE" id="PS50110"/>
    </source>
</evidence>
<dbReference type="InterPro" id="IPR008207">
    <property type="entry name" value="Sig_transdc_His_kin_Hpt_dom"/>
</dbReference>
<dbReference type="PROSITE" id="PS50109">
    <property type="entry name" value="HIS_KIN"/>
    <property type="match status" value="1"/>
</dbReference>
<evidence type="ECO:0000259" key="10">
    <source>
        <dbReference type="PROSITE" id="PS50851"/>
    </source>
</evidence>
<dbReference type="Gene3D" id="2.30.30.40">
    <property type="entry name" value="SH3 Domains"/>
    <property type="match status" value="1"/>
</dbReference>
<dbReference type="Gene3D" id="3.40.50.2300">
    <property type="match status" value="1"/>
</dbReference>
<dbReference type="PANTHER" id="PTHR43395">
    <property type="entry name" value="SENSOR HISTIDINE KINASE CHEA"/>
    <property type="match status" value="1"/>
</dbReference>
<reference evidence="12 13" key="1">
    <citation type="journal article" date="2007" name="Proc. Natl. Acad. Sci. U.S.A.">
        <title>The genome of Syntrophus aciditrophicus: life at the thermodynamic limit of microbial growth.</title>
        <authorList>
            <person name="McInerney M.J."/>
            <person name="Rohlin L."/>
            <person name="Mouttaki H."/>
            <person name="Kim U."/>
            <person name="Krupp R.S."/>
            <person name="Rios-Hernandez L."/>
            <person name="Sieber J."/>
            <person name="Struchtemeyer C.G."/>
            <person name="Bhattacharyya A."/>
            <person name="Campbell J.W."/>
            <person name="Gunsalus R.P."/>
        </authorList>
    </citation>
    <scope>NUCLEOTIDE SEQUENCE [LARGE SCALE GENOMIC DNA]</scope>
    <source>
        <strain evidence="12 13">SB</strain>
    </source>
</reference>
<dbReference type="PROSITE" id="PS50851">
    <property type="entry name" value="CHEW"/>
    <property type="match status" value="1"/>
</dbReference>
<evidence type="ECO:0000256" key="4">
    <source>
        <dbReference type="ARBA" id="ARBA00022679"/>
    </source>
</evidence>
<dbReference type="GO" id="GO:0006935">
    <property type="term" value="P:chemotaxis"/>
    <property type="evidence" value="ECO:0007669"/>
    <property type="project" value="InterPro"/>
</dbReference>
<evidence type="ECO:0000313" key="12">
    <source>
        <dbReference type="EMBL" id="ABC76571.1"/>
    </source>
</evidence>
<feature type="domain" description="Response regulatory" evidence="9">
    <location>
        <begin position="669"/>
        <end position="785"/>
    </location>
</feature>
<proteinExistence type="predicted"/>
<feature type="modified residue" description="Phosphohistidine" evidence="6">
    <location>
        <position position="55"/>
    </location>
</feature>
<dbReference type="InterPro" id="IPR036890">
    <property type="entry name" value="HATPase_C_sf"/>
</dbReference>
<dbReference type="SUPFAM" id="SSF47226">
    <property type="entry name" value="Histidine-containing phosphotransfer domain, HPT domain"/>
    <property type="match status" value="1"/>
</dbReference>
<evidence type="ECO:0000256" key="1">
    <source>
        <dbReference type="ARBA" id="ARBA00000085"/>
    </source>
</evidence>
<dbReference type="SMART" id="SM00260">
    <property type="entry name" value="CheW"/>
    <property type="match status" value="1"/>
</dbReference>
<protein>
    <recommendedName>
        <fullName evidence="2">histidine kinase</fullName>
        <ecNumber evidence="2">2.7.13.3</ecNumber>
    </recommendedName>
</protein>
<keyword evidence="13" id="KW-1185">Reference proteome</keyword>
<dbReference type="AlphaFoldDB" id="Q2LR58"/>
<dbReference type="eggNOG" id="COG0643">
    <property type="taxonomic scope" value="Bacteria"/>
</dbReference>
<dbReference type="InterPro" id="IPR005467">
    <property type="entry name" value="His_kinase_dom"/>
</dbReference>
<sequence>MVSKQEAFLKKLMATFRVEAADHLKTILAGLADLEWRQDAERHPEIMESVFREVHSLKGAARAVNREDIEMLCQALESAFAALKNGALHPVPALYDVLYEAMDMLELLLAPDSPDFRPLEQTRISGMISKLEKAISGQFEGEEKGALIKVEGSREAKIPEAKQDMPGVESMEPVQIVSVTAASPEEGTQTVDTVRISTEKLNRLFRQTEELFVSKGNIRERHNELRELGLNLVDMKLAWTRTQAEIRKIQQLLQKEGESGTERAQQAFLKLNDILEGDGLRLQSIEHSLKSVTRAIQQNNYEFGGMIDNLLEEMKLTLFLPFSSLLDMYPHVVRRLARDSGKEVDFLIEGGGIEIDRRILEEIKDPLMHLLRNAIDHGIEMPGERLQKGKSAQGRIRLRIQQKDSGKVEILLEDDGAGIRRADVREAAMRNGLLSREEAERLNEEEELFLIFRSGLTTAPIITDLSGRGLGLAIVSEKIEKLGGSISVETEPDRGMTLRIALPLILATFRGILVEVGNRHFVVPTGNVERVARVRPSDIRTVENRETVRLYEETLSLVPLGSILGISQGAQTEVQKSHVEIAILSAAGTRLAFSLDRILGEQEFVLKILGGQLVRVRNIAGATVMGTGEVVPVLNVTDLIKSAVRYSETAMPKGMAPGKEVPAESERLSILVVEDSITSRTLIRNILEFAGYRVKTAVDGIDAMTVLRTDKFDLVVSDVEMPRMNGFDLTARIRADKKLADLPVVLVTALESREDRERGIDVGANAYIVKSSFDQSNLLDVIKRVA</sequence>
<feature type="domain" description="CheW-like" evidence="10">
    <location>
        <begin position="508"/>
        <end position="645"/>
    </location>
</feature>
<comment type="catalytic activity">
    <reaction evidence="1">
        <text>ATP + protein L-histidine = ADP + protein N-phospho-L-histidine.</text>
        <dbReference type="EC" id="2.7.13.3"/>
    </reaction>
</comment>
<dbReference type="SUPFAM" id="SSF55874">
    <property type="entry name" value="ATPase domain of HSP90 chaperone/DNA topoisomerase II/histidine kinase"/>
    <property type="match status" value="1"/>
</dbReference>
<dbReference type="SUPFAM" id="SSF52172">
    <property type="entry name" value="CheY-like"/>
    <property type="match status" value="1"/>
</dbReference>
<dbReference type="GO" id="GO:0000155">
    <property type="term" value="F:phosphorelay sensor kinase activity"/>
    <property type="evidence" value="ECO:0007669"/>
    <property type="project" value="UniProtKB-ARBA"/>
</dbReference>
<dbReference type="SUPFAM" id="SSF50341">
    <property type="entry name" value="CheW-like"/>
    <property type="match status" value="1"/>
</dbReference>
<dbReference type="InterPro" id="IPR036061">
    <property type="entry name" value="CheW-like_dom_sf"/>
</dbReference>
<evidence type="ECO:0000259" key="8">
    <source>
        <dbReference type="PROSITE" id="PS50109"/>
    </source>
</evidence>
<dbReference type="SMART" id="SM00387">
    <property type="entry name" value="HATPase_c"/>
    <property type="match status" value="1"/>
</dbReference>
<keyword evidence="3 7" id="KW-0597">Phosphoprotein</keyword>
<dbReference type="InterPro" id="IPR003594">
    <property type="entry name" value="HATPase_dom"/>
</dbReference>
<dbReference type="EMBL" id="CP000252">
    <property type="protein sequence ID" value="ABC76571.1"/>
    <property type="molecule type" value="Genomic_DNA"/>
</dbReference>
<dbReference type="InterPro" id="IPR001789">
    <property type="entry name" value="Sig_transdc_resp-reg_receiver"/>
</dbReference>
<gene>
    <name evidence="12" type="ORF">SYN_00431</name>
</gene>
<evidence type="ECO:0000256" key="6">
    <source>
        <dbReference type="PROSITE-ProRule" id="PRU00110"/>
    </source>
</evidence>
<dbReference type="eggNOG" id="COG0745">
    <property type="taxonomic scope" value="Bacteria"/>
</dbReference>
<keyword evidence="5" id="KW-0418">Kinase</keyword>
<dbReference type="InterPro" id="IPR051315">
    <property type="entry name" value="Bact_Chemotaxis_CheA"/>
</dbReference>
<dbReference type="PROSITE" id="PS50894">
    <property type="entry name" value="HPT"/>
    <property type="match status" value="1"/>
</dbReference>
<dbReference type="KEGG" id="sat:SYN_00431"/>
<dbReference type="Pfam" id="PF01627">
    <property type="entry name" value="Hpt"/>
    <property type="match status" value="1"/>
</dbReference>
<dbReference type="PRINTS" id="PR00344">
    <property type="entry name" value="BCTRLSENSOR"/>
</dbReference>
<dbReference type="InterPro" id="IPR011006">
    <property type="entry name" value="CheY-like_superfamily"/>
</dbReference>
<dbReference type="Gene3D" id="1.20.120.160">
    <property type="entry name" value="HPT domain"/>
    <property type="match status" value="1"/>
</dbReference>
<dbReference type="Pfam" id="PF00072">
    <property type="entry name" value="Response_reg"/>
    <property type="match status" value="1"/>
</dbReference>
<keyword evidence="4 12" id="KW-0808">Transferase</keyword>
<evidence type="ECO:0000256" key="3">
    <source>
        <dbReference type="ARBA" id="ARBA00022553"/>
    </source>
</evidence>
<feature type="domain" description="Histidine kinase" evidence="8">
    <location>
        <begin position="306"/>
        <end position="506"/>
    </location>
</feature>
<feature type="modified residue" description="4-aspartylphosphate" evidence="7">
    <location>
        <position position="718"/>
    </location>
</feature>
<dbReference type="InterPro" id="IPR036641">
    <property type="entry name" value="HPT_dom_sf"/>
</dbReference>
<accession>Q2LR58</accession>
<dbReference type="Pfam" id="PF01584">
    <property type="entry name" value="CheW"/>
    <property type="match status" value="1"/>
</dbReference>
<dbReference type="CDD" id="cd00088">
    <property type="entry name" value="HPT"/>
    <property type="match status" value="1"/>
</dbReference>
<dbReference type="PROSITE" id="PS50110">
    <property type="entry name" value="RESPONSE_REGULATORY"/>
    <property type="match status" value="1"/>
</dbReference>
<dbReference type="SMART" id="SM00448">
    <property type="entry name" value="REC"/>
    <property type="match status" value="1"/>
</dbReference>
<evidence type="ECO:0000313" key="13">
    <source>
        <dbReference type="Proteomes" id="UP000001933"/>
    </source>
</evidence>
<dbReference type="PANTHER" id="PTHR43395:SF1">
    <property type="entry name" value="CHEMOTAXIS PROTEIN CHEA"/>
    <property type="match status" value="1"/>
</dbReference>
<dbReference type="STRING" id="56780.SYN_00431"/>
<evidence type="ECO:0000256" key="7">
    <source>
        <dbReference type="PROSITE-ProRule" id="PRU00169"/>
    </source>
</evidence>
<organism evidence="12 13">
    <name type="scientific">Syntrophus aciditrophicus (strain SB)</name>
    <dbReference type="NCBI Taxonomy" id="56780"/>
    <lineage>
        <taxon>Bacteria</taxon>
        <taxon>Pseudomonadati</taxon>
        <taxon>Thermodesulfobacteriota</taxon>
        <taxon>Syntrophia</taxon>
        <taxon>Syntrophales</taxon>
        <taxon>Syntrophaceae</taxon>
        <taxon>Syntrophus</taxon>
    </lineage>
</organism>
<dbReference type="InParanoid" id="Q2LR58"/>
<dbReference type="FunFam" id="3.30.565.10:FF:000016">
    <property type="entry name" value="Chemotaxis protein CheA, putative"/>
    <property type="match status" value="1"/>
</dbReference>
<dbReference type="InterPro" id="IPR002545">
    <property type="entry name" value="CheW-lke_dom"/>
</dbReference>
<feature type="domain" description="HPt" evidence="11">
    <location>
        <begin position="5"/>
        <end position="112"/>
    </location>
</feature>
<evidence type="ECO:0000259" key="11">
    <source>
        <dbReference type="PROSITE" id="PS50894"/>
    </source>
</evidence>
<dbReference type="EC" id="2.7.13.3" evidence="2"/>
<dbReference type="eggNOG" id="COG2198">
    <property type="taxonomic scope" value="Bacteria"/>
</dbReference>
<dbReference type="SMART" id="SM00073">
    <property type="entry name" value="HPT"/>
    <property type="match status" value="1"/>
</dbReference>
<name>Q2LR58_SYNAS</name>
<dbReference type="HOGENOM" id="CLU_000650_2_1_7"/>
<evidence type="ECO:0000256" key="5">
    <source>
        <dbReference type="ARBA" id="ARBA00022777"/>
    </source>
</evidence>
<dbReference type="Pfam" id="PF02518">
    <property type="entry name" value="HATPase_c"/>
    <property type="match status" value="1"/>
</dbReference>
<dbReference type="InterPro" id="IPR004358">
    <property type="entry name" value="Sig_transdc_His_kin-like_C"/>
</dbReference>
<evidence type="ECO:0000256" key="2">
    <source>
        <dbReference type="ARBA" id="ARBA00012438"/>
    </source>
</evidence>